<dbReference type="PROSITE" id="PS50114">
    <property type="entry name" value="GATA_ZN_FINGER_2"/>
    <property type="match status" value="1"/>
</dbReference>
<dbReference type="SUPFAM" id="SSF57716">
    <property type="entry name" value="Glucocorticoid receptor-like (DNA-binding domain)"/>
    <property type="match status" value="1"/>
</dbReference>
<evidence type="ECO:0000256" key="5">
    <source>
        <dbReference type="SAM" id="MobiDB-lite"/>
    </source>
</evidence>
<dbReference type="GO" id="GO:0043565">
    <property type="term" value="F:sequence-specific DNA binding"/>
    <property type="evidence" value="ECO:0007669"/>
    <property type="project" value="InterPro"/>
</dbReference>
<dbReference type="GO" id="GO:0008270">
    <property type="term" value="F:zinc ion binding"/>
    <property type="evidence" value="ECO:0007669"/>
    <property type="project" value="UniProtKB-KW"/>
</dbReference>
<accession>G0MDD6</accession>
<dbReference type="OrthoDB" id="5874193at2759"/>
<evidence type="ECO:0000256" key="2">
    <source>
        <dbReference type="ARBA" id="ARBA00023163"/>
    </source>
</evidence>
<protein>
    <recommendedName>
        <fullName evidence="6">GATA-type domain-containing protein</fullName>
    </recommendedName>
</protein>
<feature type="region of interest" description="Disordered" evidence="5">
    <location>
        <begin position="66"/>
        <end position="86"/>
    </location>
</feature>
<dbReference type="Gene3D" id="3.30.50.10">
    <property type="entry name" value="Erythroid Transcription Factor GATA-1, subunit A"/>
    <property type="match status" value="1"/>
</dbReference>
<evidence type="ECO:0000259" key="6">
    <source>
        <dbReference type="PROSITE" id="PS50114"/>
    </source>
</evidence>
<dbReference type="EMBL" id="GL379790">
    <property type="protein sequence ID" value="EGT49615.1"/>
    <property type="molecule type" value="Genomic_DNA"/>
</dbReference>
<reference evidence="8" key="1">
    <citation type="submission" date="2011-07" db="EMBL/GenBank/DDBJ databases">
        <authorList>
            <consortium name="Caenorhabditis brenneri Sequencing and Analysis Consortium"/>
            <person name="Wilson R.K."/>
        </authorList>
    </citation>
    <scope>NUCLEOTIDE SEQUENCE [LARGE SCALE GENOMIC DNA]</scope>
    <source>
        <strain evidence="8">PB2801</strain>
    </source>
</reference>
<dbReference type="Proteomes" id="UP000008068">
    <property type="component" value="Unassembled WGS sequence"/>
</dbReference>
<keyword evidence="4" id="KW-0863">Zinc-finger</keyword>
<evidence type="ECO:0000313" key="7">
    <source>
        <dbReference type="EMBL" id="EGT49615.1"/>
    </source>
</evidence>
<evidence type="ECO:0000256" key="4">
    <source>
        <dbReference type="PROSITE-ProRule" id="PRU00094"/>
    </source>
</evidence>
<dbReference type="InParanoid" id="G0MDD6"/>
<dbReference type="SMART" id="SM00401">
    <property type="entry name" value="ZnF_GATA"/>
    <property type="match status" value="1"/>
</dbReference>
<keyword evidence="2" id="KW-0804">Transcription</keyword>
<gene>
    <name evidence="7" type="ORF">CAEBREN_09370</name>
</gene>
<evidence type="ECO:0000256" key="1">
    <source>
        <dbReference type="ARBA" id="ARBA00023015"/>
    </source>
</evidence>
<dbReference type="HOGENOM" id="CLU_135805_0_0_1"/>
<evidence type="ECO:0000313" key="8">
    <source>
        <dbReference type="Proteomes" id="UP000008068"/>
    </source>
</evidence>
<keyword evidence="3" id="KW-0539">Nucleus</keyword>
<dbReference type="AlphaFoldDB" id="G0MDD6"/>
<dbReference type="InterPro" id="IPR000679">
    <property type="entry name" value="Znf_GATA"/>
</dbReference>
<keyword evidence="4" id="KW-0479">Metal-binding</keyword>
<keyword evidence="4" id="KW-0862">Zinc</keyword>
<dbReference type="GO" id="GO:0006355">
    <property type="term" value="P:regulation of DNA-templated transcription"/>
    <property type="evidence" value="ECO:0007669"/>
    <property type="project" value="InterPro"/>
</dbReference>
<evidence type="ECO:0000256" key="3">
    <source>
        <dbReference type="ARBA" id="ARBA00023242"/>
    </source>
</evidence>
<keyword evidence="1" id="KW-0805">Transcription regulation</keyword>
<name>G0MDD6_CAEBE</name>
<feature type="domain" description="GATA-type" evidence="6">
    <location>
        <begin position="108"/>
        <end position="167"/>
    </location>
</feature>
<dbReference type="OMA" id="YRRTHKE"/>
<sequence length="167" mass="18683">MMTNLGADPTTGYYAQSYTILNQASYDSYVNYFTPNYIPNYTPFYDAAQFSGTMPMPPPPIPTAASTSFTPPAPLTMSASPSTPSVPAVRVKQEPVVFPVEVKQEPVEDIPRRCTNCQTTDASEWKSAVSKDNILCKTCFDYRRTHKENRPTLKTHVKKETKTIKTK</sequence>
<organism evidence="8">
    <name type="scientific">Caenorhabditis brenneri</name>
    <name type="common">Nematode worm</name>
    <dbReference type="NCBI Taxonomy" id="135651"/>
    <lineage>
        <taxon>Eukaryota</taxon>
        <taxon>Metazoa</taxon>
        <taxon>Ecdysozoa</taxon>
        <taxon>Nematoda</taxon>
        <taxon>Chromadorea</taxon>
        <taxon>Rhabditida</taxon>
        <taxon>Rhabditina</taxon>
        <taxon>Rhabditomorpha</taxon>
        <taxon>Rhabditoidea</taxon>
        <taxon>Rhabditidae</taxon>
        <taxon>Peloderinae</taxon>
        <taxon>Caenorhabditis</taxon>
    </lineage>
</organism>
<keyword evidence="8" id="KW-1185">Reference proteome</keyword>
<proteinExistence type="predicted"/>
<dbReference type="InterPro" id="IPR013088">
    <property type="entry name" value="Znf_NHR/GATA"/>
</dbReference>